<organism evidence="12">
    <name type="scientific">hydrothermal vent metagenome</name>
    <dbReference type="NCBI Taxonomy" id="652676"/>
    <lineage>
        <taxon>unclassified sequences</taxon>
        <taxon>metagenomes</taxon>
        <taxon>ecological metagenomes</taxon>
    </lineage>
</organism>
<evidence type="ECO:0000313" key="12">
    <source>
        <dbReference type="EMBL" id="VAX29591.1"/>
    </source>
</evidence>
<dbReference type="SUPFAM" id="SSF52540">
    <property type="entry name" value="P-loop containing nucleoside triphosphate hydrolases"/>
    <property type="match status" value="4"/>
</dbReference>
<dbReference type="InterPro" id="IPR041471">
    <property type="entry name" value="UvrB_inter"/>
</dbReference>
<evidence type="ECO:0000256" key="6">
    <source>
        <dbReference type="ARBA" id="ARBA00022806"/>
    </source>
</evidence>
<comment type="subcellular location">
    <subcellularLocation>
        <location evidence="1">Cytoplasm</location>
    </subcellularLocation>
</comment>
<dbReference type="InterPro" id="IPR004576">
    <property type="entry name" value="Mfd"/>
</dbReference>
<dbReference type="EMBL" id="UOGF01000053">
    <property type="protein sequence ID" value="VAX29591.1"/>
    <property type="molecule type" value="Genomic_DNA"/>
</dbReference>
<dbReference type="PROSITE" id="PS51194">
    <property type="entry name" value="HELICASE_CTER"/>
    <property type="match status" value="1"/>
</dbReference>
<sequence length="1132" mass="126877">MPQQTRTPFASVHDAIATGQKKIKINGLSQSARALFLSSIARSGIAFCLITSSNDHARLLFEELSFFMTLEPAEDDTAIKPLFFPPWDILPYEPSSPRPDWIAQRLSALHKLALKETYALVTTLDGFLQGVVEKSLLLSSSEILRVGEIVPREALIKRLARAGYEGTTAVTSAGEISLRGGIVDLYAPTNNSPVRIEFFDDEIESIRTFDPETQRSEEEIESVQIILGRENIFNKQHHASLLSDYLSPETILIFDEPNELLQNGKRFLEEAEDASVFASTRNTGYPTVKSLYAPLSHLINATENRTAIDIETLFMKAEKGAMRFTYEPRSLTALGFSRPGQNFSEACQLLDKRRQTQIILLIVKNEHQAERFRRLLTDHELPWANWNAKTTKDLSPPAPILIKIGSISEGFALEGSKIVFLTEEALTGGGKLGGHHPPSASKRSIEKSKQAGFLASFEELKPGDHVVHMDHGVGKYIGLKRLTIRQGERDKGYESDFLVLEYLSRDKVYVPLDSLNLVQRYIGMGGGSPKIDKLGGARWAKTKARVKTEIKEMTQELLALYAEREVLEGHAFATAASDAEAFAAAFEYEETPDQLRTIQEVLADMEKAKPMDRLVCGDVGYGKTEVAMRAAFQAVMDNKQVAIVVPTTLLAQQHYESFVERFAPFPVNVSVLSRFVSRPEQRTTLASLKKGTIDILIGTHRLLQKDVIFKDLGLIVVDEEHRFGVRHKEWLKKMRKEVDVLTLTATPIPRTLQMSLAQVRDLSVIETPPADRLAIRTIMAPFDPTIIREVVFRELVRGGQVFFLHNRVHNIEKIALFLGELLPEAKIGIAHGQMAEGALEKVMRKFIDKEYNLLLTTTIIESGIDIPSANTIIINDADRFGLSELYQLRGRVGRSGEQAYAYLLVREDRILTEDAKQRLHAIQEFTELGSGFKVAARDLEIRGAGNLLGQEQSGQIAAVGFELYLEMINELVTNLKGTPIEKKIETTLHFRVSAFIPEDYITDPLQRLSTYKRLSRCENLDEIQAIRLELEDRYGPLPAPASQLLQVIQLKGMAKTLKMSKIEERGKNIRFSFEESNAAPSIDPGALLQQFPGRIQFITPYAFELAIKNNTWENIYLETALCLKNLSCETPA</sequence>
<keyword evidence="6" id="KW-0347">Helicase</keyword>
<evidence type="ECO:0000259" key="10">
    <source>
        <dbReference type="PROSITE" id="PS51192"/>
    </source>
</evidence>
<dbReference type="InterPro" id="IPR047112">
    <property type="entry name" value="RecG/Mfd"/>
</dbReference>
<evidence type="ECO:0000256" key="9">
    <source>
        <dbReference type="ARBA" id="ARBA00023204"/>
    </source>
</evidence>
<keyword evidence="4" id="KW-0227">DNA damage</keyword>
<dbReference type="InterPro" id="IPR037235">
    <property type="entry name" value="TRCF-like_C_D7"/>
</dbReference>
<dbReference type="Gene3D" id="3.30.2060.10">
    <property type="entry name" value="Penicillin-binding protein 1b domain"/>
    <property type="match status" value="1"/>
</dbReference>
<dbReference type="GO" id="GO:0006281">
    <property type="term" value="P:DNA repair"/>
    <property type="evidence" value="ECO:0007669"/>
    <property type="project" value="UniProtKB-KW"/>
</dbReference>
<proteinExistence type="inferred from homology"/>
<reference evidence="12" key="1">
    <citation type="submission" date="2018-06" db="EMBL/GenBank/DDBJ databases">
        <authorList>
            <person name="Zhirakovskaya E."/>
        </authorList>
    </citation>
    <scope>NUCLEOTIDE SEQUENCE</scope>
</reference>
<dbReference type="Gene3D" id="3.40.50.11180">
    <property type="match status" value="1"/>
</dbReference>
<dbReference type="GO" id="GO:0005524">
    <property type="term" value="F:ATP binding"/>
    <property type="evidence" value="ECO:0007669"/>
    <property type="project" value="UniProtKB-KW"/>
</dbReference>
<dbReference type="PANTHER" id="PTHR47964">
    <property type="entry name" value="ATP-DEPENDENT DNA HELICASE HOMOLOG RECG, CHLOROPLASTIC"/>
    <property type="match status" value="1"/>
</dbReference>
<keyword evidence="5" id="KW-0378">Hydrolase</keyword>
<dbReference type="CDD" id="cd17991">
    <property type="entry name" value="DEXHc_TRCF"/>
    <property type="match status" value="1"/>
</dbReference>
<dbReference type="Pfam" id="PF17757">
    <property type="entry name" value="UvrB_inter"/>
    <property type="match status" value="1"/>
</dbReference>
<keyword evidence="9" id="KW-0234">DNA repair</keyword>
<dbReference type="Pfam" id="PF00270">
    <property type="entry name" value="DEAD"/>
    <property type="match status" value="1"/>
</dbReference>
<evidence type="ECO:0000256" key="5">
    <source>
        <dbReference type="ARBA" id="ARBA00022801"/>
    </source>
</evidence>
<dbReference type="Gene3D" id="3.40.50.300">
    <property type="entry name" value="P-loop containing nucleotide triphosphate hydrolases"/>
    <property type="match status" value="2"/>
</dbReference>
<protein>
    <submittedName>
        <fullName evidence="12">Transcription-repair coupling factor</fullName>
    </submittedName>
</protein>
<dbReference type="FunFam" id="3.40.50.300:FF:000546">
    <property type="entry name" value="Transcription-repair-coupling factor"/>
    <property type="match status" value="1"/>
</dbReference>
<dbReference type="InterPro" id="IPR027417">
    <property type="entry name" value="P-loop_NTPase"/>
</dbReference>
<dbReference type="AlphaFoldDB" id="A0A3B1CSW6"/>
<dbReference type="PROSITE" id="PS51192">
    <property type="entry name" value="HELICASE_ATP_BIND_1"/>
    <property type="match status" value="1"/>
</dbReference>
<evidence type="ECO:0000256" key="1">
    <source>
        <dbReference type="ARBA" id="ARBA00004496"/>
    </source>
</evidence>
<dbReference type="SMART" id="SM00982">
    <property type="entry name" value="TRCF"/>
    <property type="match status" value="1"/>
</dbReference>
<evidence type="ECO:0000259" key="11">
    <source>
        <dbReference type="PROSITE" id="PS51194"/>
    </source>
</evidence>
<dbReference type="NCBIfam" id="TIGR00580">
    <property type="entry name" value="mfd"/>
    <property type="match status" value="1"/>
</dbReference>
<dbReference type="SUPFAM" id="SSF141259">
    <property type="entry name" value="CarD-like"/>
    <property type="match status" value="1"/>
</dbReference>
<dbReference type="SMART" id="SM00490">
    <property type="entry name" value="HELICc"/>
    <property type="match status" value="1"/>
</dbReference>
<dbReference type="SMART" id="SM01058">
    <property type="entry name" value="CarD_TRCF"/>
    <property type="match status" value="1"/>
</dbReference>
<dbReference type="PANTHER" id="PTHR47964:SF1">
    <property type="entry name" value="ATP-DEPENDENT DNA HELICASE HOMOLOG RECG, CHLOROPLASTIC"/>
    <property type="match status" value="1"/>
</dbReference>
<dbReference type="Pfam" id="PF02559">
    <property type="entry name" value="CarD_TRCF_RID"/>
    <property type="match status" value="1"/>
</dbReference>
<dbReference type="Gene3D" id="3.90.1150.50">
    <property type="entry name" value="Transcription-repair-coupling factor, D7 domain"/>
    <property type="match status" value="1"/>
</dbReference>
<keyword evidence="7" id="KW-0067">ATP-binding</keyword>
<dbReference type="Pfam" id="PF00271">
    <property type="entry name" value="Helicase_C"/>
    <property type="match status" value="1"/>
</dbReference>
<dbReference type="InterPro" id="IPR036101">
    <property type="entry name" value="CarD-like/TRCF_RID_sf"/>
</dbReference>
<keyword evidence="3" id="KW-0547">Nucleotide-binding</keyword>
<evidence type="ECO:0000256" key="4">
    <source>
        <dbReference type="ARBA" id="ARBA00022763"/>
    </source>
</evidence>
<feature type="domain" description="Helicase C-terminal" evidence="11">
    <location>
        <begin position="785"/>
        <end position="940"/>
    </location>
</feature>
<evidence type="ECO:0000256" key="8">
    <source>
        <dbReference type="ARBA" id="ARBA00023125"/>
    </source>
</evidence>
<evidence type="ECO:0000256" key="2">
    <source>
        <dbReference type="ARBA" id="ARBA00022490"/>
    </source>
</evidence>
<feature type="domain" description="Helicase ATP-binding" evidence="10">
    <location>
        <begin position="604"/>
        <end position="765"/>
    </location>
</feature>
<dbReference type="Pfam" id="PF03461">
    <property type="entry name" value="TRCF"/>
    <property type="match status" value="1"/>
</dbReference>
<dbReference type="InterPro" id="IPR005118">
    <property type="entry name" value="TRCF_C"/>
</dbReference>
<dbReference type="Gene3D" id="2.40.10.170">
    <property type="match status" value="1"/>
</dbReference>
<dbReference type="InterPro" id="IPR011545">
    <property type="entry name" value="DEAD/DEAH_box_helicase_dom"/>
</dbReference>
<keyword evidence="2" id="KW-0963">Cytoplasm</keyword>
<gene>
    <name evidence="12" type="ORF">MNBD_NITROSPIRAE01-956</name>
</gene>
<dbReference type="InterPro" id="IPR001650">
    <property type="entry name" value="Helicase_C-like"/>
</dbReference>
<dbReference type="SUPFAM" id="SSF143517">
    <property type="entry name" value="TRCF domain-like"/>
    <property type="match status" value="1"/>
</dbReference>
<name>A0A3B1CSW6_9ZZZZ</name>
<dbReference type="HAMAP" id="MF_00969">
    <property type="entry name" value="TRCF"/>
    <property type="match status" value="1"/>
</dbReference>
<keyword evidence="8" id="KW-0238">DNA-binding</keyword>
<evidence type="ECO:0000256" key="3">
    <source>
        <dbReference type="ARBA" id="ARBA00022741"/>
    </source>
</evidence>
<dbReference type="GO" id="GO:0016787">
    <property type="term" value="F:hydrolase activity"/>
    <property type="evidence" value="ECO:0007669"/>
    <property type="project" value="UniProtKB-KW"/>
</dbReference>
<dbReference type="GO" id="GO:0005737">
    <property type="term" value="C:cytoplasm"/>
    <property type="evidence" value="ECO:0007669"/>
    <property type="project" value="UniProtKB-SubCell"/>
</dbReference>
<dbReference type="GO" id="GO:0003684">
    <property type="term" value="F:damaged DNA binding"/>
    <property type="evidence" value="ECO:0007669"/>
    <property type="project" value="InterPro"/>
</dbReference>
<dbReference type="InterPro" id="IPR003711">
    <property type="entry name" value="CarD-like/TRCF_RID"/>
</dbReference>
<dbReference type="SMART" id="SM00487">
    <property type="entry name" value="DEXDc"/>
    <property type="match status" value="1"/>
</dbReference>
<accession>A0A3B1CSW6</accession>
<dbReference type="InterPro" id="IPR014001">
    <property type="entry name" value="Helicase_ATP-bd"/>
</dbReference>
<dbReference type="GO" id="GO:0003678">
    <property type="term" value="F:DNA helicase activity"/>
    <property type="evidence" value="ECO:0007669"/>
    <property type="project" value="TreeGrafter"/>
</dbReference>
<evidence type="ECO:0000256" key="7">
    <source>
        <dbReference type="ARBA" id="ARBA00022840"/>
    </source>
</evidence>